<dbReference type="InterPro" id="IPR036291">
    <property type="entry name" value="NAD(P)-bd_dom_sf"/>
</dbReference>
<dbReference type="Pfam" id="PF05368">
    <property type="entry name" value="NmrA"/>
    <property type="match status" value="1"/>
</dbReference>
<keyword evidence="5" id="KW-1185">Reference proteome</keyword>
<dbReference type="STRING" id="1884261.A0A5C3QT98"/>
<evidence type="ECO:0000259" key="3">
    <source>
        <dbReference type="Pfam" id="PF05368"/>
    </source>
</evidence>
<gene>
    <name evidence="4" type="ORF">BDV98DRAFT_561664</name>
</gene>
<keyword evidence="1" id="KW-0521">NADP</keyword>
<keyword evidence="2" id="KW-0560">Oxidoreductase</keyword>
<sequence length="289" mass="30654">MSEFTSYAVLGAGQVGNAFIASLLAAKPTVSILILTRSESKSSSLPAEIASSKQIKTAVVDNTSASSMAAALKEHAVEVLVDTVPIYTSDFHNVVVDAAKEAGTVKLFVPSEFGFVTEGGDVSPSQRVAVQKHLREVGIPFVVIQTGVFTEWIPIIALAQTGKFYIVGAGETPFSTTSVTDIAGFLAHILTSNPLSKLANTFYRLQGSRTTMKAAAALFKLPAEHVDAIPSPPGQDMSLLTGLQMLLESGKGSIGWEFEKNADNESLAGSGNKFWEGHVWRTVEDVHGL</sequence>
<name>A0A5C3QT98_9AGAR</name>
<evidence type="ECO:0000313" key="5">
    <source>
        <dbReference type="Proteomes" id="UP000305067"/>
    </source>
</evidence>
<dbReference type="InterPro" id="IPR008030">
    <property type="entry name" value="NmrA-like"/>
</dbReference>
<dbReference type="PANTHER" id="PTHR47706">
    <property type="entry name" value="NMRA-LIKE FAMILY PROTEIN"/>
    <property type="match status" value="1"/>
</dbReference>
<reference evidence="4 5" key="1">
    <citation type="journal article" date="2019" name="Nat. Ecol. Evol.">
        <title>Megaphylogeny resolves global patterns of mushroom evolution.</title>
        <authorList>
            <person name="Varga T."/>
            <person name="Krizsan K."/>
            <person name="Foldi C."/>
            <person name="Dima B."/>
            <person name="Sanchez-Garcia M."/>
            <person name="Sanchez-Ramirez S."/>
            <person name="Szollosi G.J."/>
            <person name="Szarkandi J.G."/>
            <person name="Papp V."/>
            <person name="Albert L."/>
            <person name="Andreopoulos W."/>
            <person name="Angelini C."/>
            <person name="Antonin V."/>
            <person name="Barry K.W."/>
            <person name="Bougher N.L."/>
            <person name="Buchanan P."/>
            <person name="Buyck B."/>
            <person name="Bense V."/>
            <person name="Catcheside P."/>
            <person name="Chovatia M."/>
            <person name="Cooper J."/>
            <person name="Damon W."/>
            <person name="Desjardin D."/>
            <person name="Finy P."/>
            <person name="Geml J."/>
            <person name="Haridas S."/>
            <person name="Hughes K."/>
            <person name="Justo A."/>
            <person name="Karasinski D."/>
            <person name="Kautmanova I."/>
            <person name="Kiss B."/>
            <person name="Kocsube S."/>
            <person name="Kotiranta H."/>
            <person name="LaButti K.M."/>
            <person name="Lechner B.E."/>
            <person name="Liimatainen K."/>
            <person name="Lipzen A."/>
            <person name="Lukacs Z."/>
            <person name="Mihaltcheva S."/>
            <person name="Morgado L.N."/>
            <person name="Niskanen T."/>
            <person name="Noordeloos M.E."/>
            <person name="Ohm R.A."/>
            <person name="Ortiz-Santana B."/>
            <person name="Ovrebo C."/>
            <person name="Racz N."/>
            <person name="Riley R."/>
            <person name="Savchenko A."/>
            <person name="Shiryaev A."/>
            <person name="Soop K."/>
            <person name="Spirin V."/>
            <person name="Szebenyi C."/>
            <person name="Tomsovsky M."/>
            <person name="Tulloss R.E."/>
            <person name="Uehling J."/>
            <person name="Grigoriev I.V."/>
            <person name="Vagvolgyi C."/>
            <person name="Papp T."/>
            <person name="Martin F.M."/>
            <person name="Miettinen O."/>
            <person name="Hibbett D.S."/>
            <person name="Nagy L.G."/>
        </authorList>
    </citation>
    <scope>NUCLEOTIDE SEQUENCE [LARGE SCALE GENOMIC DNA]</scope>
    <source>
        <strain evidence="4 5">CBS 309.79</strain>
    </source>
</reference>
<dbReference type="AlphaFoldDB" id="A0A5C3QT98"/>
<evidence type="ECO:0000313" key="4">
    <source>
        <dbReference type="EMBL" id="TFL05215.1"/>
    </source>
</evidence>
<dbReference type="PANTHER" id="PTHR47706:SF9">
    <property type="entry name" value="NMRA-LIKE DOMAIN-CONTAINING PROTEIN-RELATED"/>
    <property type="match status" value="1"/>
</dbReference>
<dbReference type="Gene3D" id="3.40.50.720">
    <property type="entry name" value="NAD(P)-binding Rossmann-like Domain"/>
    <property type="match status" value="1"/>
</dbReference>
<dbReference type="OrthoDB" id="5283654at2759"/>
<accession>A0A5C3QT98</accession>
<protein>
    <submittedName>
        <fullName evidence="4">NAD(P)-binding protein</fullName>
    </submittedName>
</protein>
<dbReference type="Proteomes" id="UP000305067">
    <property type="component" value="Unassembled WGS sequence"/>
</dbReference>
<dbReference type="GO" id="GO:0016491">
    <property type="term" value="F:oxidoreductase activity"/>
    <property type="evidence" value="ECO:0007669"/>
    <property type="project" value="UniProtKB-KW"/>
</dbReference>
<evidence type="ECO:0000256" key="2">
    <source>
        <dbReference type="ARBA" id="ARBA00023002"/>
    </source>
</evidence>
<feature type="domain" description="NmrA-like" evidence="3">
    <location>
        <begin position="10"/>
        <end position="151"/>
    </location>
</feature>
<dbReference type="SUPFAM" id="SSF51735">
    <property type="entry name" value="NAD(P)-binding Rossmann-fold domains"/>
    <property type="match status" value="1"/>
</dbReference>
<dbReference type="EMBL" id="ML178817">
    <property type="protein sequence ID" value="TFL05215.1"/>
    <property type="molecule type" value="Genomic_DNA"/>
</dbReference>
<evidence type="ECO:0000256" key="1">
    <source>
        <dbReference type="ARBA" id="ARBA00022857"/>
    </source>
</evidence>
<dbReference type="InterPro" id="IPR051609">
    <property type="entry name" value="NmrA/Isoflavone_reductase-like"/>
</dbReference>
<organism evidence="4 5">
    <name type="scientific">Pterulicium gracile</name>
    <dbReference type="NCBI Taxonomy" id="1884261"/>
    <lineage>
        <taxon>Eukaryota</taxon>
        <taxon>Fungi</taxon>
        <taxon>Dikarya</taxon>
        <taxon>Basidiomycota</taxon>
        <taxon>Agaricomycotina</taxon>
        <taxon>Agaricomycetes</taxon>
        <taxon>Agaricomycetidae</taxon>
        <taxon>Agaricales</taxon>
        <taxon>Pleurotineae</taxon>
        <taxon>Pterulaceae</taxon>
        <taxon>Pterulicium</taxon>
    </lineage>
</organism>
<proteinExistence type="predicted"/>